<evidence type="ECO:0000256" key="4">
    <source>
        <dbReference type="ARBA" id="ARBA00023136"/>
    </source>
</evidence>
<feature type="transmembrane region" description="Helical" evidence="5">
    <location>
        <begin position="198"/>
        <end position="221"/>
    </location>
</feature>
<keyword evidence="7" id="KW-1185">Reference proteome</keyword>
<dbReference type="EMBL" id="CAJNOR010001352">
    <property type="protein sequence ID" value="CAF1127119.1"/>
    <property type="molecule type" value="Genomic_DNA"/>
</dbReference>
<proteinExistence type="predicted"/>
<sequence length="240" mass="25972">MSAEMDGASKGLLGGFGAFTLGSGLATLGYGIFLLYRHFGFSYNYGDFNLFIASIVLIAVGSVLILTLLLGVLGALKDISHLRLATLVFLFISLVILAIVGVYGMVLHQTGRLQKSTTDEINNLNVNYKNMSHQLQIKADALNNYYQCCGFFNEYNPSEYYDGAPDSCCASPDCTTGSSKKYYEKGCASIYFEAKGKIVFYVSVFTLIAAGVVLLALILYAGLSQRAREGYAAVSRGPLK</sequence>
<evidence type="ECO:0008006" key="8">
    <source>
        <dbReference type="Google" id="ProtNLM"/>
    </source>
</evidence>
<evidence type="ECO:0000256" key="3">
    <source>
        <dbReference type="ARBA" id="ARBA00022989"/>
    </source>
</evidence>
<evidence type="ECO:0000256" key="1">
    <source>
        <dbReference type="ARBA" id="ARBA00004141"/>
    </source>
</evidence>
<evidence type="ECO:0000256" key="2">
    <source>
        <dbReference type="ARBA" id="ARBA00022692"/>
    </source>
</evidence>
<feature type="transmembrane region" description="Helical" evidence="5">
    <location>
        <begin position="48"/>
        <end position="72"/>
    </location>
</feature>
<keyword evidence="4 5" id="KW-0472">Membrane</keyword>
<dbReference type="AlphaFoldDB" id="A0A814R148"/>
<organism evidence="6 7">
    <name type="scientific">Adineta ricciae</name>
    <name type="common">Rotifer</name>
    <dbReference type="NCBI Taxonomy" id="249248"/>
    <lineage>
        <taxon>Eukaryota</taxon>
        <taxon>Metazoa</taxon>
        <taxon>Spiralia</taxon>
        <taxon>Gnathifera</taxon>
        <taxon>Rotifera</taxon>
        <taxon>Eurotatoria</taxon>
        <taxon>Bdelloidea</taxon>
        <taxon>Adinetida</taxon>
        <taxon>Adinetidae</taxon>
        <taxon>Adineta</taxon>
    </lineage>
</organism>
<dbReference type="Gene3D" id="1.10.1450.10">
    <property type="entry name" value="Tetraspanin"/>
    <property type="match status" value="1"/>
</dbReference>
<dbReference type="PANTHER" id="PTHR19282">
    <property type="entry name" value="TETRASPANIN"/>
    <property type="match status" value="1"/>
</dbReference>
<keyword evidence="2 5" id="KW-0812">Transmembrane</keyword>
<dbReference type="GO" id="GO:0016020">
    <property type="term" value="C:membrane"/>
    <property type="evidence" value="ECO:0007669"/>
    <property type="project" value="UniProtKB-SubCell"/>
</dbReference>
<evidence type="ECO:0000256" key="5">
    <source>
        <dbReference type="SAM" id="Phobius"/>
    </source>
</evidence>
<keyword evidence="3 5" id="KW-1133">Transmembrane helix</keyword>
<gene>
    <name evidence="6" type="ORF">XAT740_LOCUS19701</name>
</gene>
<evidence type="ECO:0000313" key="7">
    <source>
        <dbReference type="Proteomes" id="UP000663828"/>
    </source>
</evidence>
<dbReference type="InterPro" id="IPR018499">
    <property type="entry name" value="Tetraspanin/Peripherin"/>
</dbReference>
<comment type="caution">
    <text evidence="6">The sequence shown here is derived from an EMBL/GenBank/DDBJ whole genome shotgun (WGS) entry which is preliminary data.</text>
</comment>
<dbReference type="InterPro" id="IPR008952">
    <property type="entry name" value="Tetraspanin_EC2_sf"/>
</dbReference>
<accession>A0A814R148</accession>
<name>A0A814R148_ADIRI</name>
<dbReference type="Pfam" id="PF00335">
    <property type="entry name" value="Tetraspanin"/>
    <property type="match status" value="1"/>
</dbReference>
<feature type="transmembrane region" description="Helical" evidence="5">
    <location>
        <begin position="12"/>
        <end position="36"/>
    </location>
</feature>
<protein>
    <recommendedName>
        <fullName evidence="8">Tetraspanin</fullName>
    </recommendedName>
</protein>
<evidence type="ECO:0000313" key="6">
    <source>
        <dbReference type="EMBL" id="CAF1127119.1"/>
    </source>
</evidence>
<dbReference type="SUPFAM" id="SSF48652">
    <property type="entry name" value="Tetraspanin"/>
    <property type="match status" value="1"/>
</dbReference>
<comment type="subcellular location">
    <subcellularLocation>
        <location evidence="1">Membrane</location>
        <topology evidence="1">Multi-pass membrane protein</topology>
    </subcellularLocation>
</comment>
<dbReference type="Proteomes" id="UP000663828">
    <property type="component" value="Unassembled WGS sequence"/>
</dbReference>
<reference evidence="6" key="1">
    <citation type="submission" date="2021-02" db="EMBL/GenBank/DDBJ databases">
        <authorList>
            <person name="Nowell W R."/>
        </authorList>
    </citation>
    <scope>NUCLEOTIDE SEQUENCE</scope>
</reference>
<feature type="transmembrane region" description="Helical" evidence="5">
    <location>
        <begin position="84"/>
        <end position="106"/>
    </location>
</feature>